<name>X0SVJ6_9ZZZZ</name>
<dbReference type="CDD" id="cd11714">
    <property type="entry name" value="GINS_A_archaea"/>
    <property type="match status" value="1"/>
</dbReference>
<evidence type="ECO:0000256" key="1">
    <source>
        <dbReference type="SAM" id="MobiDB-lite"/>
    </source>
</evidence>
<dbReference type="InterPro" id="IPR054314">
    <property type="entry name" value="Gins51_C"/>
</dbReference>
<evidence type="ECO:0000313" key="3">
    <source>
        <dbReference type="EMBL" id="GAF79161.1"/>
    </source>
</evidence>
<comment type="caution">
    <text evidence="3">The sequence shown here is derived from an EMBL/GenBank/DDBJ whole genome shotgun (WGS) entry which is preliminary data.</text>
</comment>
<sequence>MSDRYERLHRAWERENEKPGLQNIPDEFLHEMRRYSEELNKTPTDPGALTGSITKKERQFVGQMLRELTETRLRKIVTKELRGEPIDAQAMTPEEQRFHANLRQLLLGYRQGADIPEPEAPPTVPAPRPAPAPRPSVTAPHEAPKGDLVVIRFLKPLPAIMGVDMKAYGPFDPEDVASIPRQNAVNLIRRGIAKLVDIEP</sequence>
<feature type="region of interest" description="Disordered" evidence="1">
    <location>
        <begin position="113"/>
        <end position="142"/>
    </location>
</feature>
<dbReference type="Gene3D" id="1.20.58.1030">
    <property type="match status" value="1"/>
</dbReference>
<reference evidence="3" key="1">
    <citation type="journal article" date="2014" name="Front. Microbiol.">
        <title>High frequency of phylogenetically diverse reductive dehalogenase-homologous genes in deep subseafloor sedimentary metagenomes.</title>
        <authorList>
            <person name="Kawai M."/>
            <person name="Futagami T."/>
            <person name="Toyoda A."/>
            <person name="Takaki Y."/>
            <person name="Nishi S."/>
            <person name="Hori S."/>
            <person name="Arai W."/>
            <person name="Tsubouchi T."/>
            <person name="Morono Y."/>
            <person name="Uchiyama I."/>
            <person name="Ito T."/>
            <person name="Fujiyama A."/>
            <person name="Inagaki F."/>
            <person name="Takami H."/>
        </authorList>
    </citation>
    <scope>NUCLEOTIDE SEQUENCE</scope>
    <source>
        <strain evidence="3">Expedition CK06-06</strain>
    </source>
</reference>
<dbReference type="EMBL" id="BARS01000556">
    <property type="protein sequence ID" value="GAF79161.1"/>
    <property type="molecule type" value="Genomic_DNA"/>
</dbReference>
<dbReference type="CDD" id="cd21695">
    <property type="entry name" value="GINS_B_archaea_Gins51"/>
    <property type="match status" value="1"/>
</dbReference>
<evidence type="ECO:0000259" key="2">
    <source>
        <dbReference type="Pfam" id="PF22090"/>
    </source>
</evidence>
<accession>X0SVJ6</accession>
<feature type="domain" description="Gins51 C-terminal" evidence="2">
    <location>
        <begin position="150"/>
        <end position="194"/>
    </location>
</feature>
<feature type="compositionally biased region" description="Pro residues" evidence="1">
    <location>
        <begin position="118"/>
        <end position="134"/>
    </location>
</feature>
<dbReference type="AlphaFoldDB" id="X0SVJ6"/>
<dbReference type="Gene3D" id="3.40.5.50">
    <property type="match status" value="1"/>
</dbReference>
<dbReference type="Pfam" id="PF22090">
    <property type="entry name" value="Gins51_C"/>
    <property type="match status" value="1"/>
</dbReference>
<protein>
    <recommendedName>
        <fullName evidence="2">Gins51 C-terminal domain-containing protein</fullName>
    </recommendedName>
</protein>
<gene>
    <name evidence="3" type="ORF">S01H1_01316</name>
</gene>
<organism evidence="3">
    <name type="scientific">marine sediment metagenome</name>
    <dbReference type="NCBI Taxonomy" id="412755"/>
    <lineage>
        <taxon>unclassified sequences</taxon>
        <taxon>metagenomes</taxon>
        <taxon>ecological metagenomes</taxon>
    </lineage>
</organism>
<proteinExistence type="predicted"/>